<gene>
    <name evidence="3" type="ORF">HKI87_10g63360</name>
</gene>
<dbReference type="Proteomes" id="UP001472866">
    <property type="component" value="Chromosome 10"/>
</dbReference>
<evidence type="ECO:0000256" key="2">
    <source>
        <dbReference type="SAM" id="SignalP"/>
    </source>
</evidence>
<keyword evidence="2" id="KW-0732">Signal</keyword>
<keyword evidence="1" id="KW-0472">Membrane</keyword>
<keyword evidence="1" id="KW-0812">Transmembrane</keyword>
<feature type="signal peptide" evidence="2">
    <location>
        <begin position="1"/>
        <end position="22"/>
    </location>
</feature>
<reference evidence="3 4" key="1">
    <citation type="submission" date="2024-03" db="EMBL/GenBank/DDBJ databases">
        <title>Complete genome sequence of the green alga Chloropicon roscoffensis RCC1871.</title>
        <authorList>
            <person name="Lemieux C."/>
            <person name="Pombert J.-F."/>
            <person name="Otis C."/>
            <person name="Turmel M."/>
        </authorList>
    </citation>
    <scope>NUCLEOTIDE SEQUENCE [LARGE SCALE GENOMIC DNA]</scope>
    <source>
        <strain evidence="3 4">RCC1871</strain>
    </source>
</reference>
<proteinExistence type="predicted"/>
<dbReference type="EMBL" id="CP151510">
    <property type="protein sequence ID" value="WZN64779.1"/>
    <property type="molecule type" value="Genomic_DNA"/>
</dbReference>
<evidence type="ECO:0000313" key="4">
    <source>
        <dbReference type="Proteomes" id="UP001472866"/>
    </source>
</evidence>
<evidence type="ECO:0008006" key="5">
    <source>
        <dbReference type="Google" id="ProtNLM"/>
    </source>
</evidence>
<sequence>MGTTTLSLFAGFALLIYAGVMAYEYRSASDVQGVSGLPFNVAAILASAFALTLFGSVGVGGDLVPIKAQAGDRIYEPLTYRPSFMGFNHRIVPGTD</sequence>
<organism evidence="3 4">
    <name type="scientific">Chloropicon roscoffensis</name>
    <dbReference type="NCBI Taxonomy" id="1461544"/>
    <lineage>
        <taxon>Eukaryota</taxon>
        <taxon>Viridiplantae</taxon>
        <taxon>Chlorophyta</taxon>
        <taxon>Chloropicophyceae</taxon>
        <taxon>Chloropicales</taxon>
        <taxon>Chloropicaceae</taxon>
        <taxon>Chloropicon</taxon>
    </lineage>
</organism>
<dbReference type="AlphaFoldDB" id="A0AAX4PFS5"/>
<protein>
    <recommendedName>
        <fullName evidence="5">APC family permease</fullName>
    </recommendedName>
</protein>
<keyword evidence="4" id="KW-1185">Reference proteome</keyword>
<feature type="transmembrane region" description="Helical" evidence="1">
    <location>
        <begin position="38"/>
        <end position="59"/>
    </location>
</feature>
<evidence type="ECO:0000256" key="1">
    <source>
        <dbReference type="SAM" id="Phobius"/>
    </source>
</evidence>
<keyword evidence="1" id="KW-1133">Transmembrane helix</keyword>
<evidence type="ECO:0000313" key="3">
    <source>
        <dbReference type="EMBL" id="WZN64779.1"/>
    </source>
</evidence>
<feature type="chain" id="PRO_5043859001" description="APC family permease" evidence="2">
    <location>
        <begin position="23"/>
        <end position="96"/>
    </location>
</feature>
<name>A0AAX4PFS5_9CHLO</name>
<accession>A0AAX4PFS5</accession>